<evidence type="ECO:0008006" key="3">
    <source>
        <dbReference type="Google" id="ProtNLM"/>
    </source>
</evidence>
<dbReference type="AlphaFoldDB" id="A0A409YED3"/>
<dbReference type="SUPFAM" id="SSF56219">
    <property type="entry name" value="DNase I-like"/>
    <property type="match status" value="1"/>
</dbReference>
<evidence type="ECO:0000313" key="2">
    <source>
        <dbReference type="Proteomes" id="UP000284706"/>
    </source>
</evidence>
<dbReference type="OrthoDB" id="3059994at2759"/>
<sequence>MAESLQPHALVIGETKNSHQVSQRLHLRGYQLHENPGRPTGRNSAKWGVIVAVKQGLFNVQNLSLPDALRGRAVALDLSISTVNHRTFSHRLIGAYAPWDPGGDDDAVLFWPAITDLCNTAPYSWSISGDLNVSLSTMETSSSMPSLTRHLYTLFLRNTNAIDLWQTQSPVDIRHDWTYRSHDSTSLSIIDRCATSRIGILSGSIEVPNFFIPVTDHRPISSLIVLSTPDSADMPYLPSEPPPSTYSPLCLRTTHSNIVTNPSQIFSLTLPGVPSLYLAIDLPGKTYY</sequence>
<dbReference type="Proteomes" id="UP000284706">
    <property type="component" value="Unassembled WGS sequence"/>
</dbReference>
<organism evidence="1 2">
    <name type="scientific">Gymnopilus dilepis</name>
    <dbReference type="NCBI Taxonomy" id="231916"/>
    <lineage>
        <taxon>Eukaryota</taxon>
        <taxon>Fungi</taxon>
        <taxon>Dikarya</taxon>
        <taxon>Basidiomycota</taxon>
        <taxon>Agaricomycotina</taxon>
        <taxon>Agaricomycetes</taxon>
        <taxon>Agaricomycetidae</taxon>
        <taxon>Agaricales</taxon>
        <taxon>Agaricineae</taxon>
        <taxon>Hymenogastraceae</taxon>
        <taxon>Gymnopilus</taxon>
    </lineage>
</organism>
<reference evidence="1 2" key="1">
    <citation type="journal article" date="2018" name="Evol. Lett.">
        <title>Horizontal gene cluster transfer increased hallucinogenic mushroom diversity.</title>
        <authorList>
            <person name="Reynolds H.T."/>
            <person name="Vijayakumar V."/>
            <person name="Gluck-Thaler E."/>
            <person name="Korotkin H.B."/>
            <person name="Matheny P.B."/>
            <person name="Slot J.C."/>
        </authorList>
    </citation>
    <scope>NUCLEOTIDE SEQUENCE [LARGE SCALE GENOMIC DNA]</scope>
    <source>
        <strain evidence="1 2">SRW20</strain>
    </source>
</reference>
<dbReference type="EMBL" id="NHYE01000947">
    <property type="protein sequence ID" value="PPR01351.1"/>
    <property type="molecule type" value="Genomic_DNA"/>
</dbReference>
<proteinExistence type="predicted"/>
<name>A0A409YED3_9AGAR</name>
<dbReference type="STRING" id="231916.A0A409YED3"/>
<keyword evidence="2" id="KW-1185">Reference proteome</keyword>
<comment type="caution">
    <text evidence="1">The sequence shown here is derived from an EMBL/GenBank/DDBJ whole genome shotgun (WGS) entry which is preliminary data.</text>
</comment>
<protein>
    <recommendedName>
        <fullName evidence="3">Endonuclease/exonuclease/phosphatase domain-containing protein</fullName>
    </recommendedName>
</protein>
<dbReference type="InterPro" id="IPR036691">
    <property type="entry name" value="Endo/exonu/phosph_ase_sf"/>
</dbReference>
<evidence type="ECO:0000313" key="1">
    <source>
        <dbReference type="EMBL" id="PPR01351.1"/>
    </source>
</evidence>
<gene>
    <name evidence="1" type="ORF">CVT26_015409</name>
</gene>
<accession>A0A409YED3</accession>
<dbReference type="InParanoid" id="A0A409YED3"/>
<dbReference type="Gene3D" id="3.60.10.10">
    <property type="entry name" value="Endonuclease/exonuclease/phosphatase"/>
    <property type="match status" value="1"/>
</dbReference>